<feature type="compositionally biased region" description="Basic and acidic residues" evidence="1">
    <location>
        <begin position="242"/>
        <end position="258"/>
    </location>
</feature>
<evidence type="ECO:0000259" key="2">
    <source>
        <dbReference type="Pfam" id="PF26130"/>
    </source>
</evidence>
<feature type="region of interest" description="Disordered" evidence="1">
    <location>
        <begin position="235"/>
        <end position="298"/>
    </location>
</feature>
<accession>A0AAV1E8N0</accession>
<sequence length="495" mass="54184">MFKLIDEDIDDLTPEIEILKGPQRSCLDSIIGNEGVDIEEDGQLLVSQLTQEEPPQPAEIKVPGASPTRKVRFKRAAVSKAKCKGGKSVLSEHEIFKLIDEDIDDLTPEIEILKGPQRSCLGSIIGNEGVDIEEDDGSMGLGKQKAAQRKLFGLIDEDDGSSPGYINMVENEPRCGVDSIIGAGCSDIPNGAEKEDVGVVKCEGEATDGNPANHFEGEGAQVGVVAQVADIAQSHDAAQAADVEKGSDDKQRKTDGRNSKPVKVGRKRAKDRLATGSKHTKKHKKKLDIPIASDDAPPTKKAKRTVTCGLCGVDGHYRSTCMSSIAGMYKARVASAKASSSSLGSIKIHFGGELYAKPYPLYWGSAFRVFDNVDLQTVSFWNLHEMAQRIGMLNIVNFYSLSEEKGVEKIVGDGMFFPMCQDALNRDRLITLYALDYQDEWFFARNDDFLDSDPDLEWDSDYACNCEQYGGWKEYNSDEDSDSQCSSQCSCTDFP</sequence>
<protein>
    <submittedName>
        <fullName evidence="3">OLC1v1017095C1</fullName>
    </submittedName>
</protein>
<dbReference type="EMBL" id="OX459125">
    <property type="protein sequence ID" value="CAI9116047.1"/>
    <property type="molecule type" value="Genomic_DNA"/>
</dbReference>
<feature type="domain" description="PB1-like" evidence="2">
    <location>
        <begin position="345"/>
        <end position="434"/>
    </location>
</feature>
<dbReference type="InterPro" id="IPR058594">
    <property type="entry name" value="PB1-like_dom_pln"/>
</dbReference>
<dbReference type="Proteomes" id="UP001161247">
    <property type="component" value="Chromosome 8"/>
</dbReference>
<proteinExistence type="predicted"/>
<evidence type="ECO:0000313" key="4">
    <source>
        <dbReference type="Proteomes" id="UP001161247"/>
    </source>
</evidence>
<gene>
    <name evidence="3" type="ORF">OLC1_LOCUS22435</name>
</gene>
<reference evidence="3" key="1">
    <citation type="submission" date="2023-03" db="EMBL/GenBank/DDBJ databases">
        <authorList>
            <person name="Julca I."/>
        </authorList>
    </citation>
    <scope>NUCLEOTIDE SEQUENCE</scope>
</reference>
<dbReference type="Pfam" id="PF26130">
    <property type="entry name" value="PB1-like"/>
    <property type="match status" value="1"/>
</dbReference>
<name>A0AAV1E8N0_OLDCO</name>
<keyword evidence="4" id="KW-1185">Reference proteome</keyword>
<evidence type="ECO:0000256" key="1">
    <source>
        <dbReference type="SAM" id="MobiDB-lite"/>
    </source>
</evidence>
<organism evidence="3 4">
    <name type="scientific">Oldenlandia corymbosa var. corymbosa</name>
    <dbReference type="NCBI Taxonomy" id="529605"/>
    <lineage>
        <taxon>Eukaryota</taxon>
        <taxon>Viridiplantae</taxon>
        <taxon>Streptophyta</taxon>
        <taxon>Embryophyta</taxon>
        <taxon>Tracheophyta</taxon>
        <taxon>Spermatophyta</taxon>
        <taxon>Magnoliopsida</taxon>
        <taxon>eudicotyledons</taxon>
        <taxon>Gunneridae</taxon>
        <taxon>Pentapetalae</taxon>
        <taxon>asterids</taxon>
        <taxon>lamiids</taxon>
        <taxon>Gentianales</taxon>
        <taxon>Rubiaceae</taxon>
        <taxon>Rubioideae</taxon>
        <taxon>Spermacoceae</taxon>
        <taxon>Hedyotis-Oldenlandia complex</taxon>
        <taxon>Oldenlandia</taxon>
    </lineage>
</organism>
<evidence type="ECO:0000313" key="3">
    <source>
        <dbReference type="EMBL" id="CAI9116047.1"/>
    </source>
</evidence>
<dbReference type="AlphaFoldDB" id="A0AAV1E8N0"/>